<sequence>MKPSPNQQNNPDQRQAFLSNLAEFFEKTIQGTGFSRSSLVIETVRNNGSTKKYALIHEGVPSQRYVLNKEQMQDLIEFLKSGGTQNNTN</sequence>
<organism evidence="1 2">
    <name type="scientific">Scytonema hofmannii PCC 7110</name>
    <dbReference type="NCBI Taxonomy" id="128403"/>
    <lineage>
        <taxon>Bacteria</taxon>
        <taxon>Bacillati</taxon>
        <taxon>Cyanobacteriota</taxon>
        <taxon>Cyanophyceae</taxon>
        <taxon>Nostocales</taxon>
        <taxon>Scytonemataceae</taxon>
        <taxon>Scytonema</taxon>
    </lineage>
</organism>
<reference evidence="1 2" key="1">
    <citation type="journal article" date="2013" name="Genome Biol. Evol.">
        <title>Genomes of Stigonematalean cyanobacteria (subsection V) and the evolution of oxygenic photosynthesis from prokaryotes to plastids.</title>
        <authorList>
            <person name="Dagan T."/>
            <person name="Roettger M."/>
            <person name="Stucken K."/>
            <person name="Landan G."/>
            <person name="Koch R."/>
            <person name="Major P."/>
            <person name="Gould S.B."/>
            <person name="Goremykin V.V."/>
            <person name="Rippka R."/>
            <person name="Tandeau de Marsac N."/>
            <person name="Gugger M."/>
            <person name="Lockhart P.J."/>
            <person name="Allen J.F."/>
            <person name="Brune I."/>
            <person name="Maus I."/>
            <person name="Puhler A."/>
            <person name="Martin W.F."/>
        </authorList>
    </citation>
    <scope>NUCLEOTIDE SEQUENCE [LARGE SCALE GENOMIC DNA]</scope>
    <source>
        <strain evidence="1 2">PCC 7110</strain>
    </source>
</reference>
<dbReference type="AlphaFoldDB" id="A0A139X4Z2"/>
<accession>A0A139X4Z2</accession>
<evidence type="ECO:0000313" key="2">
    <source>
        <dbReference type="Proteomes" id="UP000076925"/>
    </source>
</evidence>
<protein>
    <submittedName>
        <fullName evidence="1">Uncharacterized protein</fullName>
    </submittedName>
</protein>
<dbReference type="EMBL" id="ANNX02000032">
    <property type="protein sequence ID" value="KYC39781.1"/>
    <property type="molecule type" value="Genomic_DNA"/>
</dbReference>
<name>A0A139X4Z2_9CYAN</name>
<dbReference type="Proteomes" id="UP000076925">
    <property type="component" value="Unassembled WGS sequence"/>
</dbReference>
<evidence type="ECO:0000313" key="1">
    <source>
        <dbReference type="EMBL" id="KYC39781.1"/>
    </source>
</evidence>
<comment type="caution">
    <text evidence="1">The sequence shown here is derived from an EMBL/GenBank/DDBJ whole genome shotgun (WGS) entry which is preliminary data.</text>
</comment>
<proteinExistence type="predicted"/>
<keyword evidence="2" id="KW-1185">Reference proteome</keyword>
<dbReference type="RefSeq" id="WP_272819255.1">
    <property type="nucleotide sequence ID" value="NZ_KQ976354.1"/>
</dbReference>
<gene>
    <name evidence="1" type="ORF">WA1_29965</name>
</gene>